<protein>
    <submittedName>
        <fullName evidence="12">Structural maintenance of chromosomes protein 6</fullName>
    </submittedName>
</protein>
<keyword evidence="4" id="KW-0547">Nucleotide-binding</keyword>
<evidence type="ECO:0000313" key="12">
    <source>
        <dbReference type="RefSeq" id="XP_045550589.1"/>
    </source>
</evidence>
<evidence type="ECO:0000256" key="8">
    <source>
        <dbReference type="ARBA" id="ARBA00023172"/>
    </source>
</evidence>
<proteinExistence type="predicted"/>
<sequence>MCFCILLCFRGVNHPDYPSVLDSLSIANPVITNCLFDMRGRESILIIKEKDAARKVMQQGRPPRNCREAFTVEGDQVYRNRYYTPDFGMAKYLRGDLETEIHILESELKNYKAQLSRFHLHLGSVTEDIQRIEAKLHNTIMTLKKTLATVNQVKASVMMSRVGGGTSRTSASWSGPATTGLRRDTWNEGLIR</sequence>
<evidence type="ECO:0000256" key="7">
    <source>
        <dbReference type="ARBA" id="ARBA00023054"/>
    </source>
</evidence>
<gene>
    <name evidence="12" type="primary">LOC123726751</name>
</gene>
<keyword evidence="10" id="KW-0539">Nucleus</keyword>
<keyword evidence="7" id="KW-0175">Coiled coil</keyword>
<evidence type="ECO:0000256" key="4">
    <source>
        <dbReference type="ARBA" id="ARBA00022741"/>
    </source>
</evidence>
<name>A0ABM3CVL2_SALSA</name>
<keyword evidence="11" id="KW-1185">Reference proteome</keyword>
<evidence type="ECO:0000256" key="1">
    <source>
        <dbReference type="ARBA" id="ARBA00004123"/>
    </source>
</evidence>
<evidence type="ECO:0000256" key="3">
    <source>
        <dbReference type="ARBA" id="ARBA00022454"/>
    </source>
</evidence>
<dbReference type="GeneID" id="123726751"/>
<evidence type="ECO:0000256" key="5">
    <source>
        <dbReference type="ARBA" id="ARBA00022763"/>
    </source>
</evidence>
<keyword evidence="9" id="KW-0234">DNA repair</keyword>
<reference evidence="12" key="1">
    <citation type="submission" date="2025-08" db="UniProtKB">
        <authorList>
            <consortium name="RefSeq"/>
        </authorList>
    </citation>
    <scope>IDENTIFICATION</scope>
</reference>
<accession>A0ABM3CVL2</accession>
<keyword evidence="3" id="KW-0158">Chromosome</keyword>
<dbReference type="PANTHER" id="PTHR19306">
    <property type="entry name" value="STRUCTURAL MAINTENANCE OF CHROMOSOMES 5,6 SMC5, SMC6"/>
    <property type="match status" value="1"/>
</dbReference>
<dbReference type="PANTHER" id="PTHR19306:SF8">
    <property type="entry name" value="STRUCTURAL MAINTENANCE OF CHROMOSOMES PROTEIN 6 ISOFORM X4"/>
    <property type="match status" value="1"/>
</dbReference>
<dbReference type="Proteomes" id="UP001652741">
    <property type="component" value="Chromosome ssa01"/>
</dbReference>
<keyword evidence="6" id="KW-0067">ATP-binding</keyword>
<evidence type="ECO:0000313" key="11">
    <source>
        <dbReference type="Proteomes" id="UP001652741"/>
    </source>
</evidence>
<keyword evidence="8" id="KW-0233">DNA recombination</keyword>
<evidence type="ECO:0000256" key="10">
    <source>
        <dbReference type="ARBA" id="ARBA00023242"/>
    </source>
</evidence>
<evidence type="ECO:0000256" key="9">
    <source>
        <dbReference type="ARBA" id="ARBA00023204"/>
    </source>
</evidence>
<evidence type="ECO:0000256" key="6">
    <source>
        <dbReference type="ARBA" id="ARBA00022840"/>
    </source>
</evidence>
<evidence type="ECO:0000256" key="2">
    <source>
        <dbReference type="ARBA" id="ARBA00004286"/>
    </source>
</evidence>
<organism evidence="11 12">
    <name type="scientific">Salmo salar</name>
    <name type="common">Atlantic salmon</name>
    <dbReference type="NCBI Taxonomy" id="8030"/>
    <lineage>
        <taxon>Eukaryota</taxon>
        <taxon>Metazoa</taxon>
        <taxon>Chordata</taxon>
        <taxon>Craniata</taxon>
        <taxon>Vertebrata</taxon>
        <taxon>Euteleostomi</taxon>
        <taxon>Actinopterygii</taxon>
        <taxon>Neopterygii</taxon>
        <taxon>Teleostei</taxon>
        <taxon>Protacanthopterygii</taxon>
        <taxon>Salmoniformes</taxon>
        <taxon>Salmonidae</taxon>
        <taxon>Salmoninae</taxon>
        <taxon>Salmo</taxon>
    </lineage>
</organism>
<dbReference type="RefSeq" id="XP_045550589.1">
    <property type="nucleotide sequence ID" value="XM_045694633.1"/>
</dbReference>
<keyword evidence="5" id="KW-0227">DNA damage</keyword>
<comment type="subcellular location">
    <subcellularLocation>
        <location evidence="2">Chromosome</location>
    </subcellularLocation>
    <subcellularLocation>
        <location evidence="1">Nucleus</location>
    </subcellularLocation>
</comment>